<dbReference type="Proteomes" id="UP000464658">
    <property type="component" value="Chromosome"/>
</dbReference>
<name>A0A5S9M4I0_BACIA</name>
<reference evidence="1 2" key="1">
    <citation type="submission" date="2019-12" db="EMBL/GenBank/DDBJ databases">
        <title>Full genome sequence of a Bacillus safensis strain isolated from commercially available natto in Indonesia.</title>
        <authorList>
            <person name="Yoshida M."/>
            <person name="Uomi M."/>
            <person name="Waturangi D."/>
            <person name="Ekaputri J.J."/>
            <person name="Setiamarga D.H.E."/>
        </authorList>
    </citation>
    <scope>NUCLEOTIDE SEQUENCE [LARGE SCALE GENOMIC DNA]</scope>
    <source>
        <strain evidence="1 2">IDN1</strain>
    </source>
</reference>
<organism evidence="1 2">
    <name type="scientific">Bacillus safensis</name>
    <dbReference type="NCBI Taxonomy" id="561879"/>
    <lineage>
        <taxon>Bacteria</taxon>
        <taxon>Bacillati</taxon>
        <taxon>Bacillota</taxon>
        <taxon>Bacilli</taxon>
        <taxon>Bacillales</taxon>
        <taxon>Bacillaceae</taxon>
        <taxon>Bacillus</taxon>
    </lineage>
</organism>
<gene>
    <name evidence="1" type="ORF">BsIDN1_00240</name>
</gene>
<evidence type="ECO:0000313" key="1">
    <source>
        <dbReference type="EMBL" id="BBP86406.1"/>
    </source>
</evidence>
<dbReference type="EMBL" id="AP021906">
    <property type="protein sequence ID" value="BBP86406.1"/>
    <property type="molecule type" value="Genomic_DNA"/>
</dbReference>
<sequence length="97" mass="10663">MKNVEKKDEYGGMTIEQQDDETAMVSILALALIVTAFTPMSKAKAAEDPFSVNAKAAILIEASTGKILFIVKTQIKDCLLQVWQKNDDRVSITRGNC</sequence>
<accession>A0A5S9M4I0</accession>
<protein>
    <submittedName>
        <fullName evidence="1">Uncharacterized protein</fullName>
    </submittedName>
</protein>
<dbReference type="AlphaFoldDB" id="A0A5S9M4I0"/>
<evidence type="ECO:0000313" key="2">
    <source>
        <dbReference type="Proteomes" id="UP000464658"/>
    </source>
</evidence>
<proteinExistence type="predicted"/>